<keyword evidence="2" id="KW-0732">Signal</keyword>
<feature type="chain" id="PRO_5008343244" description="Adhesin" evidence="2">
    <location>
        <begin position="24"/>
        <end position="445"/>
    </location>
</feature>
<dbReference type="EMBL" id="JQSG02000003">
    <property type="protein sequence ID" value="OBS09599.1"/>
    <property type="molecule type" value="Genomic_DNA"/>
</dbReference>
<keyword evidence="4" id="KW-1185">Reference proteome</keyword>
<feature type="compositionally biased region" description="Low complexity" evidence="1">
    <location>
        <begin position="340"/>
        <end position="360"/>
    </location>
</feature>
<dbReference type="RefSeq" id="WP_052064716.1">
    <property type="nucleotide sequence ID" value="NZ_JQSG02000003.1"/>
</dbReference>
<evidence type="ECO:0008006" key="5">
    <source>
        <dbReference type="Google" id="ProtNLM"/>
    </source>
</evidence>
<feature type="region of interest" description="Disordered" evidence="1">
    <location>
        <begin position="336"/>
        <end position="360"/>
    </location>
</feature>
<dbReference type="Proteomes" id="UP000029273">
    <property type="component" value="Unassembled WGS sequence"/>
</dbReference>
<evidence type="ECO:0000313" key="3">
    <source>
        <dbReference type="EMBL" id="OBS09599.1"/>
    </source>
</evidence>
<gene>
    <name evidence="3" type="ORF">Thpro_021927</name>
</gene>
<sequence length="445" mass="44719">MDMKKTQLAVAIAALVASPLALAENGGPKGDPLHEHYNVSVNNSVSASSDVNSQAESSSMTHSHLDAYGSVSLDGSAMAVVDDKQINSGSMVTNTHHQNNARIGDEAAKNVSGNIAINNAAGDNNMQDNAAAISALDASFVFGSANARTVALQKNSGNETINSGNVNNASMSGSALQNAKGNIAANVAAGTSNLQKNNMSISVANARVSEANVASVQRSGGNMTMNAGRLDVYEDTTSVTLNGGMGGGYAGIQGGVYRGTESGRYSGTYNGTTSSTSTGTADQYGNVYLDVWAKDSTNTNPATQHPTDGGLIGHIDVDSSAQGAKDLNGDGGAFAFKTKSTSTGTESGSERGSYSGSERGQWGGIEMGAIGLEGTFTGNVTTTRLVYTPTANNATLAGGTLKNASGNIGVNVAAGTGNLQNNSMALAATYPGAAPTPVPGPGPGE</sequence>
<dbReference type="AlphaFoldDB" id="A0A1A6C4X1"/>
<organism evidence="3 4">
    <name type="scientific">Acidihalobacter prosperus</name>
    <dbReference type="NCBI Taxonomy" id="160660"/>
    <lineage>
        <taxon>Bacteria</taxon>
        <taxon>Pseudomonadati</taxon>
        <taxon>Pseudomonadota</taxon>
        <taxon>Gammaproteobacteria</taxon>
        <taxon>Chromatiales</taxon>
        <taxon>Ectothiorhodospiraceae</taxon>
        <taxon>Acidihalobacter</taxon>
    </lineage>
</organism>
<evidence type="ECO:0000256" key="1">
    <source>
        <dbReference type="SAM" id="MobiDB-lite"/>
    </source>
</evidence>
<evidence type="ECO:0000256" key="2">
    <source>
        <dbReference type="SAM" id="SignalP"/>
    </source>
</evidence>
<comment type="caution">
    <text evidence="3">The sequence shown here is derived from an EMBL/GenBank/DDBJ whole genome shotgun (WGS) entry which is preliminary data.</text>
</comment>
<name>A0A1A6C4X1_9GAMM</name>
<evidence type="ECO:0000313" key="4">
    <source>
        <dbReference type="Proteomes" id="UP000029273"/>
    </source>
</evidence>
<proteinExistence type="predicted"/>
<feature type="signal peptide" evidence="2">
    <location>
        <begin position="1"/>
        <end position="23"/>
    </location>
</feature>
<protein>
    <recommendedName>
        <fullName evidence="5">Adhesin</fullName>
    </recommendedName>
</protein>
<accession>A0A1A6C4X1</accession>
<reference evidence="3 4" key="1">
    <citation type="journal article" date="2014" name="Genome Announc.">
        <title>Draft Genome Sequence of the Iron-Oxidizing, Acidophilic, and Halotolerant 'Thiobacillus prosperus' Type Strain DSM 5130.</title>
        <authorList>
            <person name="Ossandon F.J."/>
            <person name="Cardenas J.P."/>
            <person name="Corbett M."/>
            <person name="Quatrini R."/>
            <person name="Holmes D.S."/>
            <person name="Watkin E."/>
        </authorList>
    </citation>
    <scope>NUCLEOTIDE SEQUENCE [LARGE SCALE GENOMIC DNA]</scope>
    <source>
        <strain evidence="3 4">DSM 5130</strain>
    </source>
</reference>